<gene>
    <name evidence="1" type="ORF">AVEN_20590_1</name>
</gene>
<sequence length="102" mass="11686">MAIFEALTLSGELTQNEEEKMVQKPDVHIYKVTTLFCGAPMGYYISPSDTASQTIKTAVKEICFKGFFMQLENHPSWYDGCKLPLHSRDLTCLNRYICERNV</sequence>
<accession>A0A4Y2EI98</accession>
<proteinExistence type="predicted"/>
<comment type="caution">
    <text evidence="1">The sequence shown here is derived from an EMBL/GenBank/DDBJ whole genome shotgun (WGS) entry which is preliminary data.</text>
</comment>
<organism evidence="1 2">
    <name type="scientific">Araneus ventricosus</name>
    <name type="common">Orbweaver spider</name>
    <name type="synonym">Epeira ventricosa</name>
    <dbReference type="NCBI Taxonomy" id="182803"/>
    <lineage>
        <taxon>Eukaryota</taxon>
        <taxon>Metazoa</taxon>
        <taxon>Ecdysozoa</taxon>
        <taxon>Arthropoda</taxon>
        <taxon>Chelicerata</taxon>
        <taxon>Arachnida</taxon>
        <taxon>Araneae</taxon>
        <taxon>Araneomorphae</taxon>
        <taxon>Entelegynae</taxon>
        <taxon>Araneoidea</taxon>
        <taxon>Araneidae</taxon>
        <taxon>Araneus</taxon>
    </lineage>
</organism>
<dbReference type="Proteomes" id="UP000499080">
    <property type="component" value="Unassembled WGS sequence"/>
</dbReference>
<name>A0A4Y2EI98_ARAVE</name>
<dbReference type="EMBL" id="BGPR01000599">
    <property type="protein sequence ID" value="GBM27979.1"/>
    <property type="molecule type" value="Genomic_DNA"/>
</dbReference>
<reference evidence="1 2" key="1">
    <citation type="journal article" date="2019" name="Sci. Rep.">
        <title>Orb-weaving spider Araneus ventricosus genome elucidates the spidroin gene catalogue.</title>
        <authorList>
            <person name="Kono N."/>
            <person name="Nakamura H."/>
            <person name="Ohtoshi R."/>
            <person name="Moran D.A.P."/>
            <person name="Shinohara A."/>
            <person name="Yoshida Y."/>
            <person name="Fujiwara M."/>
            <person name="Mori M."/>
            <person name="Tomita M."/>
            <person name="Arakawa K."/>
        </authorList>
    </citation>
    <scope>NUCLEOTIDE SEQUENCE [LARGE SCALE GENOMIC DNA]</scope>
</reference>
<evidence type="ECO:0000313" key="1">
    <source>
        <dbReference type="EMBL" id="GBM27979.1"/>
    </source>
</evidence>
<evidence type="ECO:0000313" key="2">
    <source>
        <dbReference type="Proteomes" id="UP000499080"/>
    </source>
</evidence>
<keyword evidence="2" id="KW-1185">Reference proteome</keyword>
<dbReference type="AlphaFoldDB" id="A0A4Y2EI98"/>
<protein>
    <submittedName>
        <fullName evidence="1">Uncharacterized protein</fullName>
    </submittedName>
</protein>